<dbReference type="GO" id="GO:0020037">
    <property type="term" value="F:heme binding"/>
    <property type="evidence" value="ECO:0007669"/>
    <property type="project" value="InterPro"/>
</dbReference>
<dbReference type="GO" id="GO:0004497">
    <property type="term" value="F:monooxygenase activity"/>
    <property type="evidence" value="ECO:0007669"/>
    <property type="project" value="UniProtKB-KW"/>
</dbReference>
<dbReference type="InterPro" id="IPR001128">
    <property type="entry name" value="Cyt_P450"/>
</dbReference>
<evidence type="ECO:0000256" key="2">
    <source>
        <dbReference type="ARBA" id="ARBA00010617"/>
    </source>
</evidence>
<dbReference type="Proteomes" id="UP000500857">
    <property type="component" value="Chromosome"/>
</dbReference>
<dbReference type="EMBL" id="CP051167">
    <property type="protein sequence ID" value="QIZ73816.1"/>
    <property type="molecule type" value="Genomic_DNA"/>
</dbReference>
<feature type="binding site" description="axial binding residue" evidence="3">
    <location>
        <position position="221"/>
    </location>
    <ligand>
        <name>heme</name>
        <dbReference type="ChEBI" id="CHEBI:30413"/>
    </ligand>
    <ligandPart>
        <name>Fe</name>
        <dbReference type="ChEBI" id="CHEBI:18248"/>
    </ligandPart>
</feature>
<evidence type="ECO:0000313" key="5">
    <source>
        <dbReference type="EMBL" id="QIZ73816.1"/>
    </source>
</evidence>
<dbReference type="Pfam" id="PF00067">
    <property type="entry name" value="p450"/>
    <property type="match status" value="1"/>
</dbReference>
<dbReference type="GO" id="GO:0016705">
    <property type="term" value="F:oxidoreductase activity, acting on paired donors, with incorporation or reduction of molecular oxygen"/>
    <property type="evidence" value="ECO:0007669"/>
    <property type="project" value="InterPro"/>
</dbReference>
<organism evidence="5 6">
    <name type="scientific">Oxynema aestuarii AP17</name>
    <dbReference type="NCBI Taxonomy" id="2064643"/>
    <lineage>
        <taxon>Bacteria</taxon>
        <taxon>Bacillati</taxon>
        <taxon>Cyanobacteriota</taxon>
        <taxon>Cyanophyceae</taxon>
        <taxon>Oscillatoriophycideae</taxon>
        <taxon>Oscillatoriales</taxon>
        <taxon>Oscillatoriaceae</taxon>
        <taxon>Oxynema</taxon>
        <taxon>Oxynema aestuarii</taxon>
    </lineage>
</organism>
<reference evidence="5 6" key="1">
    <citation type="submission" date="2020-04" db="EMBL/GenBank/DDBJ databases">
        <authorList>
            <person name="Basu S."/>
            <person name="Maruthanayagam V."/>
            <person name="Chakraborty S."/>
            <person name="Pramanik A."/>
            <person name="Mukherjee J."/>
            <person name="Brink B."/>
        </authorList>
    </citation>
    <scope>NUCLEOTIDE SEQUENCE [LARGE SCALE GENOMIC DNA]</scope>
    <source>
        <strain evidence="5 6">AP17</strain>
    </source>
</reference>
<evidence type="ECO:0000256" key="1">
    <source>
        <dbReference type="ARBA" id="ARBA00001971"/>
    </source>
</evidence>
<dbReference type="InterPro" id="IPR036396">
    <property type="entry name" value="Cyt_P450_sf"/>
</dbReference>
<comment type="similarity">
    <text evidence="2 4">Belongs to the cytochrome P450 family.</text>
</comment>
<dbReference type="AlphaFoldDB" id="A0A6H1U5W3"/>
<protein>
    <submittedName>
        <fullName evidence="5">Cytochrome P450</fullName>
    </submittedName>
</protein>
<dbReference type="PROSITE" id="PS00086">
    <property type="entry name" value="CYTOCHROME_P450"/>
    <property type="match status" value="1"/>
</dbReference>
<dbReference type="KEGG" id="oxy:HCG48_18190"/>
<keyword evidence="6" id="KW-1185">Reference proteome</keyword>
<evidence type="ECO:0000256" key="4">
    <source>
        <dbReference type="RuleBase" id="RU000461"/>
    </source>
</evidence>
<accession>A0A6H1U5W3</accession>
<keyword evidence="3 4" id="KW-0408">Iron</keyword>
<dbReference type="CDD" id="cd11053">
    <property type="entry name" value="CYP110-like"/>
    <property type="match status" value="1"/>
</dbReference>
<dbReference type="GO" id="GO:0005506">
    <property type="term" value="F:iron ion binding"/>
    <property type="evidence" value="ECO:0007669"/>
    <property type="project" value="InterPro"/>
</dbReference>
<dbReference type="InterPro" id="IPR050121">
    <property type="entry name" value="Cytochrome_P450_monoxygenase"/>
</dbReference>
<dbReference type="SUPFAM" id="SSF48264">
    <property type="entry name" value="Cytochrome P450"/>
    <property type="match status" value="1"/>
</dbReference>
<dbReference type="PRINTS" id="PR00463">
    <property type="entry name" value="EP450I"/>
</dbReference>
<keyword evidence="4" id="KW-0560">Oxidoreductase</keyword>
<name>A0A6H1U5W3_9CYAN</name>
<dbReference type="InterPro" id="IPR002401">
    <property type="entry name" value="Cyt_P450_E_grp-I"/>
</dbReference>
<dbReference type="PRINTS" id="PR00385">
    <property type="entry name" value="P450"/>
</dbReference>
<dbReference type="PANTHER" id="PTHR24305">
    <property type="entry name" value="CYTOCHROME P450"/>
    <property type="match status" value="1"/>
</dbReference>
<proteinExistence type="inferred from homology"/>
<dbReference type="Gene3D" id="1.10.630.10">
    <property type="entry name" value="Cytochrome P450"/>
    <property type="match status" value="1"/>
</dbReference>
<dbReference type="InterPro" id="IPR017972">
    <property type="entry name" value="Cyt_P450_CS"/>
</dbReference>
<evidence type="ECO:0000256" key="3">
    <source>
        <dbReference type="PIRSR" id="PIRSR602401-1"/>
    </source>
</evidence>
<dbReference type="PANTHER" id="PTHR24305:SF166">
    <property type="entry name" value="CYTOCHROME P450 12A4, MITOCHONDRIAL-RELATED"/>
    <property type="match status" value="1"/>
</dbReference>
<comment type="cofactor">
    <cofactor evidence="1 3">
        <name>heme</name>
        <dbReference type="ChEBI" id="CHEBI:30413"/>
    </cofactor>
</comment>
<keyword evidence="3 4" id="KW-0349">Heme</keyword>
<gene>
    <name evidence="5" type="ORF">HCG48_18190</name>
</gene>
<sequence length="299" mass="33930">MTSANPFGAIFLFLRFLQKDWGPWSPWGRIMQKQRHMDEAIYDLIRDRRTHFDSDRVDILNLLLSTRDENGEGLSDTELRDELVTLLFAGYETTATALAWALYWIHQCPDVRQKLLAELDGLGENPDPMEIFRLPYLAAVAQESLRIGSPAMLTFPRVVERPVELGGQTLEPGTVVLGCVYLTHQRQDLYPEPHLFKPKRFLERQFSPYEFIPFGGGSRRCIGLALANYEMKLVLATILSRWELEIAEQDPVVPQRRGVLLAPKGGIALWHVLSIKPHGIPCTPDVGHGNFGLILKLAF</sequence>
<keyword evidence="3 4" id="KW-0479">Metal-binding</keyword>
<evidence type="ECO:0000313" key="6">
    <source>
        <dbReference type="Proteomes" id="UP000500857"/>
    </source>
</evidence>
<keyword evidence="4" id="KW-0503">Monooxygenase</keyword>